<evidence type="ECO:0000256" key="9">
    <source>
        <dbReference type="SAM" id="MobiDB-lite"/>
    </source>
</evidence>
<dbReference type="EC" id="2.7.13.3" evidence="3"/>
<dbReference type="CDD" id="cd00082">
    <property type="entry name" value="HisKA"/>
    <property type="match status" value="1"/>
</dbReference>
<dbReference type="EMBL" id="LR746496">
    <property type="protein sequence ID" value="CAA7600995.1"/>
    <property type="molecule type" value="Genomic_DNA"/>
</dbReference>
<evidence type="ECO:0000256" key="2">
    <source>
        <dbReference type="ARBA" id="ARBA00004370"/>
    </source>
</evidence>
<feature type="region of interest" description="Disordered" evidence="9">
    <location>
        <begin position="1"/>
        <end position="26"/>
    </location>
</feature>
<dbReference type="PRINTS" id="PR00344">
    <property type="entry name" value="BCTRLSENSOR"/>
</dbReference>
<feature type="transmembrane region" description="Helical" evidence="10">
    <location>
        <begin position="38"/>
        <end position="58"/>
    </location>
</feature>
<dbReference type="SUPFAM" id="SSF47384">
    <property type="entry name" value="Homodimeric domain of signal transducing histidine kinase"/>
    <property type="match status" value="1"/>
</dbReference>
<dbReference type="CDD" id="cd06225">
    <property type="entry name" value="HAMP"/>
    <property type="match status" value="1"/>
</dbReference>
<comment type="catalytic activity">
    <reaction evidence="1">
        <text>ATP + protein L-histidine = ADP + protein N-phospho-L-histidine.</text>
        <dbReference type="EC" id="2.7.13.3"/>
    </reaction>
</comment>
<proteinExistence type="predicted"/>
<dbReference type="Proteomes" id="UP000836597">
    <property type="component" value="Chromosome"/>
</dbReference>
<reference evidence="14" key="1">
    <citation type="submission" date="2014-11" db="EMBL/GenBank/DDBJ databases">
        <authorList>
            <person name="Hornung B.V."/>
        </authorList>
    </citation>
    <scope>NUCLEOTIDE SEQUENCE</scope>
    <source>
        <strain evidence="14">INE</strain>
    </source>
</reference>
<keyword evidence="4" id="KW-0597">Phosphoprotein</keyword>
<protein>
    <recommendedName>
        <fullName evidence="3">histidine kinase</fullName>
        <ecNumber evidence="3">2.7.13.3</ecNumber>
    </recommendedName>
</protein>
<sequence>MAGEEESRVPAKPVSNQTKPSPGKSRFAEWRNSLSAQLLTRFWLSLIVFFIIVALVQYKGLQSFLMQQEQINIKTEINIFAERTLDNWITQATHPASLSDLRPGNILVLFSPDGQVRGVITQRAWQKAPELQKLLTSRLFPRGSKSHAPFVWTVGRGKRFLVLFRPLRAVAAKDSTFSARPLTGYAAVLAPLTQMDILLQHELRLYGITALIIMILGGVAAFYVVRKPLKPLRGISDVSAKIAAGEYSLRLPFSGGSSEIEHLRLALNHMLGILADTLHTEQSAREEMARFIADASHELRTPLTSIRGFLEILLRNRETNPESLRSAHRSMLTETERLIRLTEDLLTLDHLALMSASQQKDIVSTAVAEVLYDLSPLLESLVLPRLLTVRAEPLTLPLTANELKQVLFNLVQNATQHTPPNGRIEVTLTRSAGDIVLSVSDNGEGIAPDDLPHVFERFYRGSRSRQRNKGQGAGLGLAIVREIARVRGGRVGVSSERGEGSIFSLYFPGAHCGDRAAV</sequence>
<evidence type="ECO:0000313" key="14">
    <source>
        <dbReference type="EMBL" id="CEJ07718.1"/>
    </source>
</evidence>
<evidence type="ECO:0000256" key="7">
    <source>
        <dbReference type="ARBA" id="ARBA00023012"/>
    </source>
</evidence>
<evidence type="ECO:0000256" key="5">
    <source>
        <dbReference type="ARBA" id="ARBA00022679"/>
    </source>
</evidence>
<accession>A0A8S0Y2N0</accession>
<keyword evidence="5 13" id="KW-0808">Transferase</keyword>
<dbReference type="InterPro" id="IPR003660">
    <property type="entry name" value="HAMP_dom"/>
</dbReference>
<dbReference type="AlphaFoldDB" id="A0A8S0Y2N0"/>
<feature type="transmembrane region" description="Helical" evidence="10">
    <location>
        <begin position="205"/>
        <end position="225"/>
    </location>
</feature>
<name>A0A8S0Y2N0_9FIRM</name>
<keyword evidence="7" id="KW-0902">Two-component regulatory system</keyword>
<dbReference type="EMBL" id="CDGJ01000064">
    <property type="protein sequence ID" value="CEJ07718.1"/>
    <property type="molecule type" value="Genomic_DNA"/>
</dbReference>
<evidence type="ECO:0000256" key="8">
    <source>
        <dbReference type="ARBA" id="ARBA00023136"/>
    </source>
</evidence>
<dbReference type="RefSeq" id="WP_240984572.1">
    <property type="nucleotide sequence ID" value="NZ_CDGJ01000064.1"/>
</dbReference>
<organism evidence="13">
    <name type="scientific">Acididesulfobacillus acetoxydans</name>
    <dbReference type="NCBI Taxonomy" id="1561005"/>
    <lineage>
        <taxon>Bacteria</taxon>
        <taxon>Bacillati</taxon>
        <taxon>Bacillota</taxon>
        <taxon>Clostridia</taxon>
        <taxon>Eubacteriales</taxon>
        <taxon>Peptococcaceae</taxon>
        <taxon>Acididesulfobacillus</taxon>
    </lineage>
</organism>
<reference evidence="13" key="2">
    <citation type="submission" date="2020-01" db="EMBL/GenBank/DDBJ databases">
        <authorList>
            <person name="Hornung B."/>
        </authorList>
    </citation>
    <scope>NUCLEOTIDE SEQUENCE</scope>
    <source>
        <strain evidence="13">PacBioINE</strain>
    </source>
</reference>
<dbReference type="SUPFAM" id="SSF55874">
    <property type="entry name" value="ATPase domain of HSP90 chaperone/DNA topoisomerase II/histidine kinase"/>
    <property type="match status" value="1"/>
</dbReference>
<evidence type="ECO:0000259" key="11">
    <source>
        <dbReference type="PROSITE" id="PS50109"/>
    </source>
</evidence>
<dbReference type="SMART" id="SM00388">
    <property type="entry name" value="HisKA"/>
    <property type="match status" value="1"/>
</dbReference>
<evidence type="ECO:0000256" key="3">
    <source>
        <dbReference type="ARBA" id="ARBA00012438"/>
    </source>
</evidence>
<evidence type="ECO:0000313" key="15">
    <source>
        <dbReference type="Proteomes" id="UP001071230"/>
    </source>
</evidence>
<dbReference type="KEGG" id="aacx:DEACI_1648"/>
<comment type="subcellular location">
    <subcellularLocation>
        <location evidence="2">Membrane</location>
    </subcellularLocation>
</comment>
<dbReference type="CDD" id="cd00075">
    <property type="entry name" value="HATPase"/>
    <property type="match status" value="1"/>
</dbReference>
<dbReference type="SMART" id="SM00387">
    <property type="entry name" value="HATPase_c"/>
    <property type="match status" value="1"/>
</dbReference>
<dbReference type="Gene3D" id="1.10.287.130">
    <property type="match status" value="1"/>
</dbReference>
<dbReference type="SUPFAM" id="SSF158472">
    <property type="entry name" value="HAMP domain-like"/>
    <property type="match status" value="1"/>
</dbReference>
<dbReference type="Proteomes" id="UP001071230">
    <property type="component" value="Unassembled WGS sequence"/>
</dbReference>
<dbReference type="InterPro" id="IPR036097">
    <property type="entry name" value="HisK_dim/P_sf"/>
</dbReference>
<evidence type="ECO:0000259" key="12">
    <source>
        <dbReference type="PROSITE" id="PS50885"/>
    </source>
</evidence>
<dbReference type="InterPro" id="IPR003661">
    <property type="entry name" value="HisK_dim/P_dom"/>
</dbReference>
<dbReference type="PROSITE" id="PS50885">
    <property type="entry name" value="HAMP"/>
    <property type="match status" value="1"/>
</dbReference>
<feature type="domain" description="HAMP" evidence="12">
    <location>
        <begin position="229"/>
        <end position="279"/>
    </location>
</feature>
<feature type="domain" description="Histidine kinase" evidence="11">
    <location>
        <begin position="294"/>
        <end position="511"/>
    </location>
</feature>
<dbReference type="PANTHER" id="PTHR45453">
    <property type="entry name" value="PHOSPHATE REGULON SENSOR PROTEIN PHOR"/>
    <property type="match status" value="1"/>
</dbReference>
<dbReference type="FunFam" id="1.10.287.130:FF:000001">
    <property type="entry name" value="Two-component sensor histidine kinase"/>
    <property type="match status" value="1"/>
</dbReference>
<dbReference type="Pfam" id="PF00512">
    <property type="entry name" value="HisKA"/>
    <property type="match status" value="1"/>
</dbReference>
<dbReference type="PANTHER" id="PTHR45453:SF1">
    <property type="entry name" value="PHOSPHATE REGULON SENSOR PROTEIN PHOR"/>
    <property type="match status" value="1"/>
</dbReference>
<keyword evidence="8 10" id="KW-0472">Membrane</keyword>
<dbReference type="InterPro" id="IPR036890">
    <property type="entry name" value="HATPase_C_sf"/>
</dbReference>
<dbReference type="InterPro" id="IPR003594">
    <property type="entry name" value="HATPase_dom"/>
</dbReference>
<dbReference type="InterPro" id="IPR005467">
    <property type="entry name" value="His_kinase_dom"/>
</dbReference>
<dbReference type="GO" id="GO:0000155">
    <property type="term" value="F:phosphorelay sensor kinase activity"/>
    <property type="evidence" value="ECO:0007669"/>
    <property type="project" value="InterPro"/>
</dbReference>
<dbReference type="GO" id="GO:0004721">
    <property type="term" value="F:phosphoprotein phosphatase activity"/>
    <property type="evidence" value="ECO:0007669"/>
    <property type="project" value="TreeGrafter"/>
</dbReference>
<keyword evidence="10" id="KW-1133">Transmembrane helix</keyword>
<dbReference type="InterPro" id="IPR050351">
    <property type="entry name" value="BphY/WalK/GraS-like"/>
</dbReference>
<evidence type="ECO:0000256" key="6">
    <source>
        <dbReference type="ARBA" id="ARBA00022777"/>
    </source>
</evidence>
<dbReference type="GO" id="GO:0005886">
    <property type="term" value="C:plasma membrane"/>
    <property type="evidence" value="ECO:0007669"/>
    <property type="project" value="TreeGrafter"/>
</dbReference>
<evidence type="ECO:0000256" key="4">
    <source>
        <dbReference type="ARBA" id="ARBA00022553"/>
    </source>
</evidence>
<dbReference type="Gene3D" id="6.10.340.10">
    <property type="match status" value="1"/>
</dbReference>
<dbReference type="PROSITE" id="PS50109">
    <property type="entry name" value="HIS_KIN"/>
    <property type="match status" value="1"/>
</dbReference>
<keyword evidence="10" id="KW-0812">Transmembrane</keyword>
<dbReference type="FunFam" id="3.30.565.10:FF:000006">
    <property type="entry name" value="Sensor histidine kinase WalK"/>
    <property type="match status" value="1"/>
</dbReference>
<evidence type="ECO:0000313" key="13">
    <source>
        <dbReference type="EMBL" id="CAA7600995.1"/>
    </source>
</evidence>
<keyword evidence="6 13" id="KW-0418">Kinase</keyword>
<dbReference type="GO" id="GO:0016036">
    <property type="term" value="P:cellular response to phosphate starvation"/>
    <property type="evidence" value="ECO:0007669"/>
    <property type="project" value="TreeGrafter"/>
</dbReference>
<dbReference type="Pfam" id="PF00672">
    <property type="entry name" value="HAMP"/>
    <property type="match status" value="1"/>
</dbReference>
<dbReference type="Gene3D" id="3.30.565.10">
    <property type="entry name" value="Histidine kinase-like ATPase, C-terminal domain"/>
    <property type="match status" value="1"/>
</dbReference>
<keyword evidence="15" id="KW-1185">Reference proteome</keyword>
<gene>
    <name evidence="13" type="ORF">DEACI_1648</name>
    <name evidence="14" type="ORF">DEACI_2184</name>
</gene>
<dbReference type="Pfam" id="PF02518">
    <property type="entry name" value="HATPase_c"/>
    <property type="match status" value="1"/>
</dbReference>
<evidence type="ECO:0000256" key="10">
    <source>
        <dbReference type="SAM" id="Phobius"/>
    </source>
</evidence>
<evidence type="ECO:0000256" key="1">
    <source>
        <dbReference type="ARBA" id="ARBA00000085"/>
    </source>
</evidence>
<dbReference type="InterPro" id="IPR004358">
    <property type="entry name" value="Sig_transdc_His_kin-like_C"/>
</dbReference>
<dbReference type="SMART" id="SM00304">
    <property type="entry name" value="HAMP"/>
    <property type="match status" value="1"/>
</dbReference>